<dbReference type="InterPro" id="IPR050448">
    <property type="entry name" value="OpgB/LTA_synthase_biosynth"/>
</dbReference>
<evidence type="ECO:0000259" key="7">
    <source>
        <dbReference type="Pfam" id="PF00884"/>
    </source>
</evidence>
<keyword evidence="8" id="KW-0808">Transferase</keyword>
<name>A0A6P1KG29_FAUOS</name>
<evidence type="ECO:0000256" key="1">
    <source>
        <dbReference type="ARBA" id="ARBA00004651"/>
    </source>
</evidence>
<keyword evidence="8" id="KW-0378">Hydrolase</keyword>
<feature type="transmembrane region" description="Helical" evidence="6">
    <location>
        <begin position="45"/>
        <end position="62"/>
    </location>
</feature>
<dbReference type="Gene3D" id="3.40.720.10">
    <property type="entry name" value="Alkaline Phosphatase, subunit A"/>
    <property type="match status" value="1"/>
</dbReference>
<dbReference type="PANTHER" id="PTHR47371">
    <property type="entry name" value="LIPOTEICHOIC ACID SYNTHASE"/>
    <property type="match status" value="1"/>
</dbReference>
<keyword evidence="4 6" id="KW-1133">Transmembrane helix</keyword>
<keyword evidence="2" id="KW-1003">Cell membrane</keyword>
<evidence type="ECO:0000256" key="6">
    <source>
        <dbReference type="SAM" id="Phobius"/>
    </source>
</evidence>
<dbReference type="InterPro" id="IPR017850">
    <property type="entry name" value="Alkaline_phosphatase_core_sf"/>
</dbReference>
<accession>A0A6P1KG29</accession>
<dbReference type="GO" id="GO:0016787">
    <property type="term" value="F:hydrolase activity"/>
    <property type="evidence" value="ECO:0007669"/>
    <property type="project" value="UniProtKB-KW"/>
</dbReference>
<evidence type="ECO:0000313" key="8">
    <source>
        <dbReference type="EMBL" id="QHG09830.1"/>
    </source>
</evidence>
<dbReference type="GO" id="GO:0016740">
    <property type="term" value="F:transferase activity"/>
    <property type="evidence" value="ECO:0007669"/>
    <property type="project" value="UniProtKB-KW"/>
</dbReference>
<feature type="transmembrane region" description="Helical" evidence="6">
    <location>
        <begin position="110"/>
        <end position="133"/>
    </location>
</feature>
<evidence type="ECO:0000256" key="5">
    <source>
        <dbReference type="ARBA" id="ARBA00023136"/>
    </source>
</evidence>
<organism evidence="8">
    <name type="scientific">Faucicola osloensis</name>
    <name type="common">Moraxella osloensis</name>
    <dbReference type="NCBI Taxonomy" id="34062"/>
    <lineage>
        <taxon>Bacteria</taxon>
        <taxon>Pseudomonadati</taxon>
        <taxon>Pseudomonadota</taxon>
        <taxon>Gammaproteobacteria</taxon>
        <taxon>Moraxellales</taxon>
        <taxon>Moraxellaceae</taxon>
        <taxon>Faucicola</taxon>
    </lineage>
</organism>
<evidence type="ECO:0000256" key="2">
    <source>
        <dbReference type="ARBA" id="ARBA00022475"/>
    </source>
</evidence>
<sequence>MKYILTLNKKINTLSLLECLKLILVVTLPNLTFLILAFLTATSRPLINIDYLIALLFLFLPWKLMRLGGLVLFIFAMILDTLMFLVQIFPFIDLAAIRYLSSFISIAPKIYLLMLFGFVICLIILSYLALYLSKIRARKYAIFLTIILLIISFVFMHLRISYAQFNAILGRDNYFIAHSQLQLYEEIKSSKFWGESTTLPQLMPLNSNQKRAANELLKPASNRILYIVAESWGTFKNEKANAIVLDNIFKQKQHLEFIDTGSFHTVGATVAGELRELCNLELTNSGFAFARLSQKEFKDCLPNYFKALGYKTISLHGTSGVLYDRTNWYVKAGFQEVLFGENLIGLPRCSAFKGVCDHDLMEVVVDKFSENLSQNLFFYWMTLTSHQPYAKEDIFNKRFECEKFELSDNDDLCRNARLQTQFFDDLAKLIQKPEMQGVEVIVVGDHQPPIFGYDIEHIHPLNVSYLHFKVK</sequence>
<keyword evidence="3 6" id="KW-0812">Transmembrane</keyword>
<feature type="transmembrane region" description="Helical" evidence="6">
    <location>
        <begin position="69"/>
        <end position="90"/>
    </location>
</feature>
<dbReference type="Pfam" id="PF00884">
    <property type="entry name" value="Sulfatase"/>
    <property type="match status" value="1"/>
</dbReference>
<gene>
    <name evidence="8" type="ORF">GSF12_08015</name>
</gene>
<feature type="transmembrane region" description="Helical" evidence="6">
    <location>
        <begin position="140"/>
        <end position="158"/>
    </location>
</feature>
<comment type="subcellular location">
    <subcellularLocation>
        <location evidence="1">Cell membrane</location>
        <topology evidence="1">Multi-pass membrane protein</topology>
    </subcellularLocation>
</comment>
<evidence type="ECO:0000256" key="4">
    <source>
        <dbReference type="ARBA" id="ARBA00022989"/>
    </source>
</evidence>
<feature type="transmembrane region" description="Helical" evidence="6">
    <location>
        <begin position="20"/>
        <end position="39"/>
    </location>
</feature>
<dbReference type="AlphaFoldDB" id="A0A6P1KG29"/>
<dbReference type="EMBL" id="CP047226">
    <property type="protein sequence ID" value="QHG09830.1"/>
    <property type="molecule type" value="Genomic_DNA"/>
</dbReference>
<proteinExistence type="predicted"/>
<dbReference type="PANTHER" id="PTHR47371:SF3">
    <property type="entry name" value="PHOSPHOGLYCEROL TRANSFERASE I"/>
    <property type="match status" value="1"/>
</dbReference>
<keyword evidence="5 6" id="KW-0472">Membrane</keyword>
<protein>
    <submittedName>
        <fullName evidence="8">Sulfatase-like hydrolase/transferase</fullName>
    </submittedName>
</protein>
<evidence type="ECO:0000256" key="3">
    <source>
        <dbReference type="ARBA" id="ARBA00022692"/>
    </source>
</evidence>
<dbReference type="InterPro" id="IPR000917">
    <property type="entry name" value="Sulfatase_N"/>
</dbReference>
<reference evidence="8" key="1">
    <citation type="journal article" date="2020" name="Microbiol. Resour. Announc.">
        <title>Complete Genome Sequence of Moraxella osloensis Strain YV1, Isolated from an Australian Wastewater Treatment Plant.</title>
        <authorList>
            <person name="Batinovic S."/>
            <person name="Rice D.T.F."/>
            <person name="Seviour R.J."/>
            <person name="Petrovski S."/>
        </authorList>
    </citation>
    <scope>NUCLEOTIDE SEQUENCE</scope>
    <source>
        <strain evidence="8">YV1</strain>
    </source>
</reference>
<dbReference type="GO" id="GO:0005886">
    <property type="term" value="C:plasma membrane"/>
    <property type="evidence" value="ECO:0007669"/>
    <property type="project" value="UniProtKB-SubCell"/>
</dbReference>
<feature type="domain" description="Sulfatase N-terminal" evidence="7">
    <location>
        <begin position="294"/>
        <end position="450"/>
    </location>
</feature>
<dbReference type="SUPFAM" id="SSF53649">
    <property type="entry name" value="Alkaline phosphatase-like"/>
    <property type="match status" value="1"/>
</dbReference>